<name>A0A5P2GA70_9BACT</name>
<dbReference type="EMBL" id="CP044016">
    <property type="protein sequence ID" value="QES90083.1"/>
    <property type="molecule type" value="Genomic_DNA"/>
</dbReference>
<evidence type="ECO:0000256" key="2">
    <source>
        <dbReference type="ARBA" id="ARBA00022801"/>
    </source>
</evidence>
<protein>
    <submittedName>
        <fullName evidence="5">Prolyl oligopeptidase family serine peptidase</fullName>
    </submittedName>
</protein>
<evidence type="ECO:0000313" key="5">
    <source>
        <dbReference type="EMBL" id="QES90083.1"/>
    </source>
</evidence>
<feature type="signal peptide" evidence="3">
    <location>
        <begin position="1"/>
        <end position="21"/>
    </location>
</feature>
<gene>
    <name evidence="5" type="ORF">E0W69_015950</name>
</gene>
<evidence type="ECO:0000313" key="6">
    <source>
        <dbReference type="Proteomes" id="UP000292424"/>
    </source>
</evidence>
<organism evidence="5 6">
    <name type="scientific">Rhizosphaericola mali</name>
    <dbReference type="NCBI Taxonomy" id="2545455"/>
    <lineage>
        <taxon>Bacteria</taxon>
        <taxon>Pseudomonadati</taxon>
        <taxon>Bacteroidota</taxon>
        <taxon>Chitinophagia</taxon>
        <taxon>Chitinophagales</taxon>
        <taxon>Chitinophagaceae</taxon>
        <taxon>Rhizosphaericola</taxon>
    </lineage>
</organism>
<reference evidence="5 6" key="1">
    <citation type="submission" date="2019-09" db="EMBL/GenBank/DDBJ databases">
        <title>Complete genome sequence of Arachidicoccus sp. B3-10 isolated from apple orchard soil.</title>
        <authorList>
            <person name="Kim H.S."/>
            <person name="Han K.-I."/>
            <person name="Suh M.K."/>
            <person name="Lee K.C."/>
            <person name="Eom M.K."/>
            <person name="Kim J.-S."/>
            <person name="Kang S.W."/>
            <person name="Sin Y."/>
            <person name="Lee J.-S."/>
        </authorList>
    </citation>
    <scope>NUCLEOTIDE SEQUENCE [LARGE SCALE GENOMIC DNA]</scope>
    <source>
        <strain evidence="5 6">B3-10</strain>
    </source>
</reference>
<dbReference type="PANTHER" id="PTHR10655">
    <property type="entry name" value="LYSOPHOSPHOLIPASE-RELATED"/>
    <property type="match status" value="1"/>
</dbReference>
<dbReference type="GO" id="GO:0016787">
    <property type="term" value="F:hydrolase activity"/>
    <property type="evidence" value="ECO:0007669"/>
    <property type="project" value="UniProtKB-KW"/>
</dbReference>
<evidence type="ECO:0000256" key="1">
    <source>
        <dbReference type="ARBA" id="ARBA00006499"/>
    </source>
</evidence>
<dbReference type="OrthoDB" id="9795555at2"/>
<evidence type="ECO:0000256" key="3">
    <source>
        <dbReference type="SAM" id="SignalP"/>
    </source>
</evidence>
<dbReference type="Pfam" id="PF02230">
    <property type="entry name" value="Abhydrolase_2"/>
    <property type="match status" value="1"/>
</dbReference>
<dbReference type="InterPro" id="IPR029058">
    <property type="entry name" value="AB_hydrolase_fold"/>
</dbReference>
<accession>A0A5P2GA70</accession>
<dbReference type="Gene3D" id="3.40.50.1820">
    <property type="entry name" value="alpha/beta hydrolase"/>
    <property type="match status" value="1"/>
</dbReference>
<proteinExistence type="inferred from homology"/>
<dbReference type="KEGG" id="arac:E0W69_015950"/>
<evidence type="ECO:0000259" key="4">
    <source>
        <dbReference type="Pfam" id="PF02230"/>
    </source>
</evidence>
<dbReference type="PROSITE" id="PS51257">
    <property type="entry name" value="PROKAR_LIPOPROTEIN"/>
    <property type="match status" value="1"/>
</dbReference>
<feature type="domain" description="Phospholipase/carboxylesterase/thioesterase" evidence="4">
    <location>
        <begin position="61"/>
        <end position="258"/>
    </location>
</feature>
<sequence length="259" mass="29193">MKIMKIIFTTLLSISTFIACKSSPNSTNTRDSTQLKENNNIVSQKDSGLTYLIQVPSIKADKFPIIILMHGFGSNEQDLFELKSVFPENFIVVSPRAPITLQDGAYEWYSNRDSAGVQIPNGEELSISETKVLDLIHNLENKYPIDTTKIYLGGFSQGANMSYALGLTDPNEIHGISIFSGKILSPVFKNIQKTVKLKDLKIFVGHGNADDRIPYEQAVKSVDYLKSKGIKVDFHTYNEMHHQISEQELKDFQNWLKTN</sequence>
<dbReference type="InterPro" id="IPR050565">
    <property type="entry name" value="LYPA1-2/EST-like"/>
</dbReference>
<keyword evidence="6" id="KW-1185">Reference proteome</keyword>
<dbReference type="AlphaFoldDB" id="A0A5P2GA70"/>
<feature type="chain" id="PRO_5024345826" evidence="3">
    <location>
        <begin position="22"/>
        <end position="259"/>
    </location>
</feature>
<dbReference type="PANTHER" id="PTHR10655:SF17">
    <property type="entry name" value="LYSOPHOSPHOLIPASE-LIKE PROTEIN 1"/>
    <property type="match status" value="1"/>
</dbReference>
<dbReference type="InterPro" id="IPR003140">
    <property type="entry name" value="PLipase/COase/thioEstase"/>
</dbReference>
<dbReference type="Proteomes" id="UP000292424">
    <property type="component" value="Chromosome"/>
</dbReference>
<comment type="similarity">
    <text evidence="1">Belongs to the AB hydrolase superfamily. AB hydrolase 2 family.</text>
</comment>
<keyword evidence="2" id="KW-0378">Hydrolase</keyword>
<dbReference type="SUPFAM" id="SSF53474">
    <property type="entry name" value="alpha/beta-Hydrolases"/>
    <property type="match status" value="1"/>
</dbReference>
<keyword evidence="3" id="KW-0732">Signal</keyword>